<sequence>MSPSNYDKDKRVGHVFKECSFIYQAAKQAREKPYGTWLKATNDFITTRASSPKRSNGGVMSIHDGDEGNGTQDRNIQRIFCTNDIRGSKGDGGPRVNGGRPFMRGDPIDTKKFTKK</sequence>
<organism evidence="2 3">
    <name type="scientific">Prunus yedoensis var. nudiflora</name>
    <dbReference type="NCBI Taxonomy" id="2094558"/>
    <lineage>
        <taxon>Eukaryota</taxon>
        <taxon>Viridiplantae</taxon>
        <taxon>Streptophyta</taxon>
        <taxon>Embryophyta</taxon>
        <taxon>Tracheophyta</taxon>
        <taxon>Spermatophyta</taxon>
        <taxon>Magnoliopsida</taxon>
        <taxon>eudicotyledons</taxon>
        <taxon>Gunneridae</taxon>
        <taxon>Pentapetalae</taxon>
        <taxon>rosids</taxon>
        <taxon>fabids</taxon>
        <taxon>Rosales</taxon>
        <taxon>Rosaceae</taxon>
        <taxon>Amygdaloideae</taxon>
        <taxon>Amygdaleae</taxon>
        <taxon>Prunus</taxon>
    </lineage>
</organism>
<evidence type="ECO:0000256" key="1">
    <source>
        <dbReference type="SAM" id="MobiDB-lite"/>
    </source>
</evidence>
<gene>
    <name evidence="2" type="ORF">Pyn_18456</name>
</gene>
<protein>
    <submittedName>
        <fullName evidence="2">Uncharacterized protein</fullName>
    </submittedName>
</protein>
<name>A0A314ZI41_PRUYE</name>
<accession>A0A314ZI41</accession>
<proteinExistence type="predicted"/>
<feature type="region of interest" description="Disordered" evidence="1">
    <location>
        <begin position="48"/>
        <end position="116"/>
    </location>
</feature>
<keyword evidence="3" id="KW-1185">Reference proteome</keyword>
<feature type="compositionally biased region" description="Basic and acidic residues" evidence="1">
    <location>
        <begin position="106"/>
        <end position="116"/>
    </location>
</feature>
<reference evidence="2 3" key="1">
    <citation type="submission" date="2018-02" db="EMBL/GenBank/DDBJ databases">
        <title>Draft genome of wild Prunus yedoensis var. nudiflora.</title>
        <authorList>
            <person name="Baek S."/>
            <person name="Kim J.-H."/>
            <person name="Choi K."/>
            <person name="Kim G.-B."/>
            <person name="Cho A."/>
            <person name="Jang H."/>
            <person name="Shin C.-H."/>
            <person name="Yu H.-J."/>
            <person name="Mun J.-H."/>
        </authorList>
    </citation>
    <scope>NUCLEOTIDE SEQUENCE [LARGE SCALE GENOMIC DNA]</scope>
    <source>
        <strain evidence="3">cv. Jeju island</strain>
        <tissue evidence="2">Leaf</tissue>
    </source>
</reference>
<dbReference type="Proteomes" id="UP000250321">
    <property type="component" value="Unassembled WGS sequence"/>
</dbReference>
<dbReference type="EMBL" id="PJQY01000162">
    <property type="protein sequence ID" value="PQQ17184.1"/>
    <property type="molecule type" value="Genomic_DNA"/>
</dbReference>
<evidence type="ECO:0000313" key="3">
    <source>
        <dbReference type="Proteomes" id="UP000250321"/>
    </source>
</evidence>
<dbReference type="OrthoDB" id="10396993at2759"/>
<evidence type="ECO:0000313" key="2">
    <source>
        <dbReference type="EMBL" id="PQQ17184.1"/>
    </source>
</evidence>
<comment type="caution">
    <text evidence="2">The sequence shown here is derived from an EMBL/GenBank/DDBJ whole genome shotgun (WGS) entry which is preliminary data.</text>
</comment>
<dbReference type="AlphaFoldDB" id="A0A314ZI41"/>